<evidence type="ECO:0000259" key="5">
    <source>
        <dbReference type="Pfam" id="PF00884"/>
    </source>
</evidence>
<proteinExistence type="inferred from homology"/>
<dbReference type="GO" id="GO:0006027">
    <property type="term" value="P:glycosaminoglycan catabolic process"/>
    <property type="evidence" value="ECO:0007669"/>
    <property type="project" value="TreeGrafter"/>
</dbReference>
<name>X0VQ19_9ZZZZ</name>
<feature type="non-terminal residue" evidence="6">
    <location>
        <position position="185"/>
    </location>
</feature>
<dbReference type="Pfam" id="PF00884">
    <property type="entry name" value="Sulfatase"/>
    <property type="match status" value="1"/>
</dbReference>
<accession>X0VQ19</accession>
<dbReference type="AlphaFoldDB" id="X0VQ19"/>
<dbReference type="GO" id="GO:0030200">
    <property type="term" value="P:heparan sulfate proteoglycan catabolic process"/>
    <property type="evidence" value="ECO:0007669"/>
    <property type="project" value="TreeGrafter"/>
</dbReference>
<evidence type="ECO:0000313" key="6">
    <source>
        <dbReference type="EMBL" id="GAG20335.1"/>
    </source>
</evidence>
<gene>
    <name evidence="6" type="ORF">S01H1_49200</name>
</gene>
<evidence type="ECO:0000256" key="3">
    <source>
        <dbReference type="ARBA" id="ARBA00022801"/>
    </source>
</evidence>
<keyword evidence="4" id="KW-0325">Glycoprotein</keyword>
<dbReference type="Gene3D" id="3.40.720.10">
    <property type="entry name" value="Alkaline Phosphatase, subunit A"/>
    <property type="match status" value="1"/>
</dbReference>
<dbReference type="PROSITE" id="PS00149">
    <property type="entry name" value="SULFATASE_2"/>
    <property type="match status" value="1"/>
</dbReference>
<dbReference type="InterPro" id="IPR017850">
    <property type="entry name" value="Alkaline_phosphatase_core_sf"/>
</dbReference>
<evidence type="ECO:0000256" key="4">
    <source>
        <dbReference type="ARBA" id="ARBA00023180"/>
    </source>
</evidence>
<protein>
    <recommendedName>
        <fullName evidence="5">Sulfatase N-terminal domain-containing protein</fullName>
    </recommendedName>
</protein>
<dbReference type="PANTHER" id="PTHR43108:SF6">
    <property type="entry name" value="N-SULPHOGLUCOSAMINE SULPHOHYDROLASE"/>
    <property type="match status" value="1"/>
</dbReference>
<dbReference type="GO" id="GO:0016250">
    <property type="term" value="F:N-sulfoglucosamine sulfohydrolase activity"/>
    <property type="evidence" value="ECO:0007669"/>
    <property type="project" value="TreeGrafter"/>
</dbReference>
<dbReference type="SUPFAM" id="SSF53649">
    <property type="entry name" value="Alkaline phosphatase-like"/>
    <property type="match status" value="1"/>
</dbReference>
<keyword evidence="2" id="KW-0732">Signal</keyword>
<organism evidence="6">
    <name type="scientific">marine sediment metagenome</name>
    <dbReference type="NCBI Taxonomy" id="412755"/>
    <lineage>
        <taxon>unclassified sequences</taxon>
        <taxon>metagenomes</taxon>
        <taxon>ecological metagenomes</taxon>
    </lineage>
</organism>
<comment type="caution">
    <text evidence="6">The sequence shown here is derived from an EMBL/GenBank/DDBJ whole genome shotgun (WGS) entry which is preliminary data.</text>
</comment>
<dbReference type="EMBL" id="BARS01031631">
    <property type="protein sequence ID" value="GAG20335.1"/>
    <property type="molecule type" value="Genomic_DNA"/>
</dbReference>
<dbReference type="InterPro" id="IPR000917">
    <property type="entry name" value="Sulfatase_N"/>
</dbReference>
<evidence type="ECO:0000256" key="1">
    <source>
        <dbReference type="ARBA" id="ARBA00008779"/>
    </source>
</evidence>
<comment type="similarity">
    <text evidence="1">Belongs to the sulfatase family.</text>
</comment>
<sequence length="185" mass="20757">MYNHANGQYGHQHSYHHFVSFPDVKSLPVLLTEAGYRTGRIGKYHVAPDEVYKFDVALRGNSRSPVEMAENCRDFVGGDDGQPFFLYFCMSDPHRGGGKAEELPYKPDRFGNRAKGGYPGIKEVKHNPKDVIVPPFLPDSPQCRAELAQYYQSVSRVDQGAGRLVSVLKEAGKYDNTLIIYISDN</sequence>
<feature type="domain" description="Sulfatase N-terminal" evidence="5">
    <location>
        <begin position="6"/>
        <end position="185"/>
    </location>
</feature>
<keyword evidence="3" id="KW-0378">Hydrolase</keyword>
<reference evidence="6" key="1">
    <citation type="journal article" date="2014" name="Front. Microbiol.">
        <title>High frequency of phylogenetically diverse reductive dehalogenase-homologous genes in deep subseafloor sedimentary metagenomes.</title>
        <authorList>
            <person name="Kawai M."/>
            <person name="Futagami T."/>
            <person name="Toyoda A."/>
            <person name="Takaki Y."/>
            <person name="Nishi S."/>
            <person name="Hori S."/>
            <person name="Arai W."/>
            <person name="Tsubouchi T."/>
            <person name="Morono Y."/>
            <person name="Uchiyama I."/>
            <person name="Ito T."/>
            <person name="Fujiyama A."/>
            <person name="Inagaki F."/>
            <person name="Takami H."/>
        </authorList>
    </citation>
    <scope>NUCLEOTIDE SEQUENCE</scope>
    <source>
        <strain evidence="6">Expedition CK06-06</strain>
    </source>
</reference>
<dbReference type="PANTHER" id="PTHR43108">
    <property type="entry name" value="N-ACETYLGLUCOSAMINE-6-SULFATASE FAMILY MEMBER"/>
    <property type="match status" value="1"/>
</dbReference>
<evidence type="ECO:0000256" key="2">
    <source>
        <dbReference type="ARBA" id="ARBA00022729"/>
    </source>
</evidence>
<dbReference type="InterPro" id="IPR024607">
    <property type="entry name" value="Sulfatase_CS"/>
</dbReference>